<name>A0ABN6D549_9BURK</name>
<reference evidence="1 2" key="1">
    <citation type="journal article" date="2021" name="Microbiol. Spectr.">
        <title>A Single Bacterium Capable of Oxidation and Reduction of Iron at Circumneutral pH.</title>
        <authorList>
            <person name="Kato S."/>
            <person name="Ohkuma M."/>
        </authorList>
    </citation>
    <scope>NUCLEOTIDE SEQUENCE [LARGE SCALE GENOMIC DNA]</scope>
    <source>
        <strain evidence="1 2">MIZ03</strain>
    </source>
</reference>
<organism evidence="1 2">
    <name type="scientific">Rhodoferax lithotrophicus</name>
    <dbReference type="NCBI Taxonomy" id="2798804"/>
    <lineage>
        <taxon>Bacteria</taxon>
        <taxon>Pseudomonadati</taxon>
        <taxon>Pseudomonadota</taxon>
        <taxon>Betaproteobacteria</taxon>
        <taxon>Burkholderiales</taxon>
        <taxon>Comamonadaceae</taxon>
        <taxon>Rhodoferax</taxon>
    </lineage>
</organism>
<accession>A0ABN6D549</accession>
<protein>
    <submittedName>
        <fullName evidence="1">Uncharacterized protein</fullName>
    </submittedName>
</protein>
<sequence>MADTCFSFLPPQDTHRSGSRNATVSVASYAGRISATAYFYRYELPKIVPWLQVVKAADLTCAQMDEDEF</sequence>
<keyword evidence="2" id="KW-1185">Reference proteome</keyword>
<proteinExistence type="predicted"/>
<evidence type="ECO:0000313" key="2">
    <source>
        <dbReference type="Proteomes" id="UP000824366"/>
    </source>
</evidence>
<dbReference type="EMBL" id="AP024238">
    <property type="protein sequence ID" value="BCO27117.1"/>
    <property type="molecule type" value="Genomic_DNA"/>
</dbReference>
<dbReference type="Proteomes" id="UP000824366">
    <property type="component" value="Chromosome"/>
</dbReference>
<evidence type="ECO:0000313" key="1">
    <source>
        <dbReference type="EMBL" id="BCO27117.1"/>
    </source>
</evidence>
<gene>
    <name evidence="1" type="ORF">MIZ03_2004</name>
</gene>